<accession>A0A392SYT4</accession>
<dbReference type="AlphaFoldDB" id="A0A392SYT4"/>
<evidence type="ECO:0000313" key="2">
    <source>
        <dbReference type="Proteomes" id="UP000265520"/>
    </source>
</evidence>
<organism evidence="1 2">
    <name type="scientific">Trifolium medium</name>
    <dbReference type="NCBI Taxonomy" id="97028"/>
    <lineage>
        <taxon>Eukaryota</taxon>
        <taxon>Viridiplantae</taxon>
        <taxon>Streptophyta</taxon>
        <taxon>Embryophyta</taxon>
        <taxon>Tracheophyta</taxon>
        <taxon>Spermatophyta</taxon>
        <taxon>Magnoliopsida</taxon>
        <taxon>eudicotyledons</taxon>
        <taxon>Gunneridae</taxon>
        <taxon>Pentapetalae</taxon>
        <taxon>rosids</taxon>
        <taxon>fabids</taxon>
        <taxon>Fabales</taxon>
        <taxon>Fabaceae</taxon>
        <taxon>Papilionoideae</taxon>
        <taxon>50 kb inversion clade</taxon>
        <taxon>NPAAA clade</taxon>
        <taxon>Hologalegina</taxon>
        <taxon>IRL clade</taxon>
        <taxon>Trifolieae</taxon>
        <taxon>Trifolium</taxon>
    </lineage>
</organism>
<dbReference type="EMBL" id="LXQA010456926">
    <property type="protein sequence ID" value="MCI53046.1"/>
    <property type="molecule type" value="Genomic_DNA"/>
</dbReference>
<evidence type="ECO:0000313" key="1">
    <source>
        <dbReference type="EMBL" id="MCI53046.1"/>
    </source>
</evidence>
<reference evidence="1 2" key="1">
    <citation type="journal article" date="2018" name="Front. Plant Sci.">
        <title>Red Clover (Trifolium pratense) and Zigzag Clover (T. medium) - A Picture of Genomic Similarities and Differences.</title>
        <authorList>
            <person name="Dluhosova J."/>
            <person name="Istvanek J."/>
            <person name="Nedelnik J."/>
            <person name="Repkova J."/>
        </authorList>
    </citation>
    <scope>NUCLEOTIDE SEQUENCE [LARGE SCALE GENOMIC DNA]</scope>
    <source>
        <strain evidence="2">cv. 10/8</strain>
        <tissue evidence="1">Leaf</tissue>
    </source>
</reference>
<keyword evidence="2" id="KW-1185">Reference proteome</keyword>
<sequence length="58" mass="6266">ANGIEGKVVTVPKKRMRTNLDGSDEDAAVEQVIGVNAEEMQVEEHNEGFNAAVRAIPM</sequence>
<name>A0A392SYT4_9FABA</name>
<comment type="caution">
    <text evidence="1">The sequence shown here is derived from an EMBL/GenBank/DDBJ whole genome shotgun (WGS) entry which is preliminary data.</text>
</comment>
<dbReference type="Proteomes" id="UP000265520">
    <property type="component" value="Unassembled WGS sequence"/>
</dbReference>
<feature type="non-terminal residue" evidence="1">
    <location>
        <position position="1"/>
    </location>
</feature>
<proteinExistence type="predicted"/>
<protein>
    <submittedName>
        <fullName evidence="1">Uncharacterized protein</fullName>
    </submittedName>
</protein>